<reference evidence="1 2" key="1">
    <citation type="submission" date="2020-08" db="EMBL/GenBank/DDBJ databases">
        <title>Genome public.</title>
        <authorList>
            <person name="Liu C."/>
            <person name="Sun Q."/>
        </authorList>
    </citation>
    <scope>NUCLEOTIDE SEQUENCE [LARGE SCALE GENOMIC DNA]</scope>
    <source>
        <strain evidence="1 2">New-38</strain>
    </source>
</reference>
<accession>A0ABR7HSD8</accession>
<gene>
    <name evidence="1" type="ORF">H8S34_06280</name>
</gene>
<dbReference type="Proteomes" id="UP000660021">
    <property type="component" value="Unassembled WGS sequence"/>
</dbReference>
<evidence type="ECO:0000313" key="1">
    <source>
        <dbReference type="EMBL" id="MBC5730438.1"/>
    </source>
</evidence>
<dbReference type="EMBL" id="JACOPR010000003">
    <property type="protein sequence ID" value="MBC5730438.1"/>
    <property type="molecule type" value="Genomic_DNA"/>
</dbReference>
<name>A0ABR7HSD8_9FIRM</name>
<evidence type="ECO:0000313" key="2">
    <source>
        <dbReference type="Proteomes" id="UP000660021"/>
    </source>
</evidence>
<sequence length="61" mass="7233">MMKIELNEHEALILYRLLCRWESTGKLTVEGKEESKMLWDLQCVLEKELEPVDEAITKRLV</sequence>
<keyword evidence="2" id="KW-1185">Reference proteome</keyword>
<organism evidence="1 2">
    <name type="scientific">Pseudoflavonifractor hominis</name>
    <dbReference type="NCBI Taxonomy" id="2763059"/>
    <lineage>
        <taxon>Bacteria</taxon>
        <taxon>Bacillati</taxon>
        <taxon>Bacillota</taxon>
        <taxon>Clostridia</taxon>
        <taxon>Eubacteriales</taxon>
        <taxon>Oscillospiraceae</taxon>
        <taxon>Pseudoflavonifractor</taxon>
    </lineage>
</organism>
<dbReference type="RefSeq" id="WP_180956753.1">
    <property type="nucleotide sequence ID" value="NZ_JACOPR010000003.1"/>
</dbReference>
<comment type="caution">
    <text evidence="1">The sequence shown here is derived from an EMBL/GenBank/DDBJ whole genome shotgun (WGS) entry which is preliminary data.</text>
</comment>
<proteinExistence type="predicted"/>
<protein>
    <submittedName>
        <fullName evidence="1">Uncharacterized protein</fullName>
    </submittedName>
</protein>